<dbReference type="InterPro" id="IPR000719">
    <property type="entry name" value="Prot_kinase_dom"/>
</dbReference>
<organism evidence="8 9">
    <name type="scientific">Stieleria marina</name>
    <dbReference type="NCBI Taxonomy" id="1930275"/>
    <lineage>
        <taxon>Bacteria</taxon>
        <taxon>Pseudomonadati</taxon>
        <taxon>Planctomycetota</taxon>
        <taxon>Planctomycetia</taxon>
        <taxon>Pirellulales</taxon>
        <taxon>Pirellulaceae</taxon>
        <taxon>Stieleria</taxon>
    </lineage>
</organism>
<name>A0A517NXJ5_9BACT</name>
<dbReference type="Pfam" id="PF00069">
    <property type="entry name" value="Pkinase"/>
    <property type="match status" value="1"/>
</dbReference>
<dbReference type="Gene3D" id="3.30.200.20">
    <property type="entry name" value="Phosphorylase Kinase, domain 1"/>
    <property type="match status" value="1"/>
</dbReference>
<dbReference type="PROSITE" id="PS00108">
    <property type="entry name" value="PROTEIN_KINASE_ST"/>
    <property type="match status" value="1"/>
</dbReference>
<dbReference type="Proteomes" id="UP000319817">
    <property type="component" value="Chromosome"/>
</dbReference>
<dbReference type="AlphaFoldDB" id="A0A517NXJ5"/>
<keyword evidence="4 5" id="KW-0067">ATP-binding</keyword>
<keyword evidence="6" id="KW-0472">Membrane</keyword>
<dbReference type="RefSeq" id="WP_145419618.1">
    <property type="nucleotide sequence ID" value="NZ_CP036526.1"/>
</dbReference>
<keyword evidence="3 8" id="KW-0418">Kinase</keyword>
<dbReference type="Gene3D" id="1.10.510.10">
    <property type="entry name" value="Transferase(Phosphotransferase) domain 1"/>
    <property type="match status" value="1"/>
</dbReference>
<evidence type="ECO:0000256" key="4">
    <source>
        <dbReference type="ARBA" id="ARBA00022840"/>
    </source>
</evidence>
<evidence type="ECO:0000256" key="2">
    <source>
        <dbReference type="ARBA" id="ARBA00022741"/>
    </source>
</evidence>
<gene>
    <name evidence="8" type="primary">pknB_15</name>
    <name evidence="8" type="ORF">K239x_38530</name>
</gene>
<keyword evidence="6" id="KW-1133">Transmembrane helix</keyword>
<reference evidence="8 9" key="1">
    <citation type="submission" date="2019-02" db="EMBL/GenBank/DDBJ databases">
        <title>Deep-cultivation of Planctomycetes and their phenomic and genomic characterization uncovers novel biology.</title>
        <authorList>
            <person name="Wiegand S."/>
            <person name="Jogler M."/>
            <person name="Boedeker C."/>
            <person name="Pinto D."/>
            <person name="Vollmers J."/>
            <person name="Rivas-Marin E."/>
            <person name="Kohn T."/>
            <person name="Peeters S.H."/>
            <person name="Heuer A."/>
            <person name="Rast P."/>
            <person name="Oberbeckmann S."/>
            <person name="Bunk B."/>
            <person name="Jeske O."/>
            <person name="Meyerdierks A."/>
            <person name="Storesund J.E."/>
            <person name="Kallscheuer N."/>
            <person name="Luecker S."/>
            <person name="Lage O.M."/>
            <person name="Pohl T."/>
            <person name="Merkel B.J."/>
            <person name="Hornburger P."/>
            <person name="Mueller R.-W."/>
            <person name="Bruemmer F."/>
            <person name="Labrenz M."/>
            <person name="Spormann A.M."/>
            <person name="Op den Camp H."/>
            <person name="Overmann J."/>
            <person name="Amann R."/>
            <person name="Jetten M.S.M."/>
            <person name="Mascher T."/>
            <person name="Medema M.H."/>
            <person name="Devos D.P."/>
            <person name="Kaster A.-K."/>
            <person name="Ovreas L."/>
            <person name="Rohde M."/>
            <person name="Galperin M.Y."/>
            <person name="Jogler C."/>
        </authorList>
    </citation>
    <scope>NUCLEOTIDE SEQUENCE [LARGE SCALE GENOMIC DNA]</scope>
    <source>
        <strain evidence="8 9">K23_9</strain>
    </source>
</reference>
<feature type="binding site" evidence="5">
    <location>
        <position position="125"/>
    </location>
    <ligand>
        <name>ATP</name>
        <dbReference type="ChEBI" id="CHEBI:30616"/>
    </ligand>
</feature>
<accession>A0A517NXJ5</accession>
<dbReference type="SUPFAM" id="SSF56112">
    <property type="entry name" value="Protein kinase-like (PK-like)"/>
    <property type="match status" value="1"/>
</dbReference>
<keyword evidence="9" id="KW-1185">Reference proteome</keyword>
<dbReference type="CDD" id="cd14014">
    <property type="entry name" value="STKc_PknB_like"/>
    <property type="match status" value="1"/>
</dbReference>
<dbReference type="InterPro" id="IPR008271">
    <property type="entry name" value="Ser/Thr_kinase_AS"/>
</dbReference>
<evidence type="ECO:0000256" key="3">
    <source>
        <dbReference type="ARBA" id="ARBA00022777"/>
    </source>
</evidence>
<dbReference type="InterPro" id="IPR017441">
    <property type="entry name" value="Protein_kinase_ATP_BS"/>
</dbReference>
<dbReference type="GO" id="GO:0004674">
    <property type="term" value="F:protein serine/threonine kinase activity"/>
    <property type="evidence" value="ECO:0007669"/>
    <property type="project" value="UniProtKB-EC"/>
</dbReference>
<evidence type="ECO:0000256" key="1">
    <source>
        <dbReference type="ARBA" id="ARBA00022679"/>
    </source>
</evidence>
<evidence type="ECO:0000256" key="6">
    <source>
        <dbReference type="SAM" id="Phobius"/>
    </source>
</evidence>
<feature type="transmembrane region" description="Helical" evidence="6">
    <location>
        <begin position="379"/>
        <end position="401"/>
    </location>
</feature>
<dbReference type="EMBL" id="CP036526">
    <property type="protein sequence ID" value="QDT11851.1"/>
    <property type="molecule type" value="Genomic_DNA"/>
</dbReference>
<dbReference type="EC" id="2.7.11.1" evidence="8"/>
<evidence type="ECO:0000313" key="9">
    <source>
        <dbReference type="Proteomes" id="UP000319817"/>
    </source>
</evidence>
<dbReference type="PANTHER" id="PTHR43289">
    <property type="entry name" value="MITOGEN-ACTIVATED PROTEIN KINASE KINASE KINASE 20-RELATED"/>
    <property type="match status" value="1"/>
</dbReference>
<dbReference type="PROSITE" id="PS50011">
    <property type="entry name" value="PROTEIN_KINASE_DOM"/>
    <property type="match status" value="1"/>
</dbReference>
<dbReference type="GO" id="GO:0005524">
    <property type="term" value="F:ATP binding"/>
    <property type="evidence" value="ECO:0007669"/>
    <property type="project" value="UniProtKB-UniRule"/>
</dbReference>
<protein>
    <submittedName>
        <fullName evidence="8">Serine/threonine-protein kinase PknB</fullName>
        <ecNumber evidence="8">2.7.11.1</ecNumber>
    </submittedName>
</protein>
<sequence length="461" mass="50277">MDHLTGHPTVEELSALLDETLPAEVELAIESHIEHCEFCREVMDSRACDSPWWAAASKYLADRPAPDLDAVAVLGEIDTVLAPTDDPRMIGRVGPYEIAGVIGSGGMGIVLKGLDPSLNRYVAIKLLRPSRAALPGARTRFEREGRAAASIVHENVIAIHGVAQVGGIPYLVMPYVRGESLGARIQRGGPMRLEEILRVGFQIAAGLAAAHAQGVVHRDVKPSNILLDEGVERLTLTDFGLARSADDSALTTSGIIAGTPEYMSPEQAMGQNVDARSDLFSLGSVLWTMSVGETPFSATSCYGVIRKIVEEDPRSPRYFDRSLPIWWEQFVSRLMSKQRDDRFQSADEVAQLLRSCLAHVQDPGNPLPRSLRSHSRTVLVARVLLVFAIAFAVVLMAYCVWTPSQQASQDAAGSVVSESVGSSETLPSEHPVPVRQDDVTTRLDRIRGRILRIRQSVETDF</sequence>
<dbReference type="InterPro" id="IPR011009">
    <property type="entry name" value="Kinase-like_dom_sf"/>
</dbReference>
<evidence type="ECO:0000259" key="7">
    <source>
        <dbReference type="PROSITE" id="PS50011"/>
    </source>
</evidence>
<evidence type="ECO:0000313" key="8">
    <source>
        <dbReference type="EMBL" id="QDT11851.1"/>
    </source>
</evidence>
<keyword evidence="2 5" id="KW-0547">Nucleotide-binding</keyword>
<dbReference type="SMART" id="SM00220">
    <property type="entry name" value="S_TKc"/>
    <property type="match status" value="1"/>
</dbReference>
<proteinExistence type="predicted"/>
<keyword evidence="6" id="KW-0812">Transmembrane</keyword>
<dbReference type="OrthoDB" id="6111975at2"/>
<feature type="domain" description="Protein kinase" evidence="7">
    <location>
        <begin position="96"/>
        <end position="357"/>
    </location>
</feature>
<dbReference type="PANTHER" id="PTHR43289:SF6">
    <property type="entry name" value="SERINE_THREONINE-PROTEIN KINASE NEKL-3"/>
    <property type="match status" value="1"/>
</dbReference>
<dbReference type="PROSITE" id="PS00107">
    <property type="entry name" value="PROTEIN_KINASE_ATP"/>
    <property type="match status" value="1"/>
</dbReference>
<evidence type="ECO:0000256" key="5">
    <source>
        <dbReference type="PROSITE-ProRule" id="PRU10141"/>
    </source>
</evidence>
<keyword evidence="1 8" id="KW-0808">Transferase</keyword>